<evidence type="ECO:0000256" key="2">
    <source>
        <dbReference type="SAM" id="MobiDB-lite"/>
    </source>
</evidence>
<dbReference type="Proteomes" id="UP001177670">
    <property type="component" value="Unassembled WGS sequence"/>
</dbReference>
<evidence type="ECO:0000313" key="3">
    <source>
        <dbReference type="EMBL" id="KAK1133037.1"/>
    </source>
</evidence>
<dbReference type="PROSITE" id="PS00061">
    <property type="entry name" value="ADH_SHORT"/>
    <property type="match status" value="1"/>
</dbReference>
<reference evidence="3" key="1">
    <citation type="submission" date="2021-10" db="EMBL/GenBank/DDBJ databases">
        <title>Melipona bicolor Genome sequencing and assembly.</title>
        <authorList>
            <person name="Araujo N.S."/>
            <person name="Arias M.C."/>
        </authorList>
    </citation>
    <scope>NUCLEOTIDE SEQUENCE</scope>
    <source>
        <strain evidence="3">USP_2M_L1-L4_2017</strain>
        <tissue evidence="3">Whole body</tissue>
    </source>
</reference>
<dbReference type="PANTHER" id="PTHR43313:SF36">
    <property type="entry name" value="D-BETA-HYDROXYBUTYRATE DEHYDROGENASE, MITOCHONDRIAL"/>
    <property type="match status" value="1"/>
</dbReference>
<evidence type="ECO:0000256" key="1">
    <source>
        <dbReference type="ARBA" id="ARBA00023002"/>
    </source>
</evidence>
<proteinExistence type="predicted"/>
<dbReference type="GO" id="GO:0008202">
    <property type="term" value="P:steroid metabolic process"/>
    <property type="evidence" value="ECO:0007669"/>
    <property type="project" value="TreeGrafter"/>
</dbReference>
<accession>A0AA40KUA1</accession>
<comment type="caution">
    <text evidence="3">The sequence shown here is derived from an EMBL/GenBank/DDBJ whole genome shotgun (WGS) entry which is preliminary data.</text>
</comment>
<evidence type="ECO:0008006" key="5">
    <source>
        <dbReference type="Google" id="ProtNLM"/>
    </source>
</evidence>
<dbReference type="InterPro" id="IPR020904">
    <property type="entry name" value="Sc_DH/Rdtase_CS"/>
</dbReference>
<keyword evidence="4" id="KW-1185">Reference proteome</keyword>
<gene>
    <name evidence="3" type="ORF">K0M31_014400</name>
</gene>
<dbReference type="SUPFAM" id="SSF51735">
    <property type="entry name" value="NAD(P)-binding Rossmann-fold domains"/>
    <property type="match status" value="1"/>
</dbReference>
<dbReference type="AlphaFoldDB" id="A0AA40KUA1"/>
<dbReference type="InterPro" id="IPR002347">
    <property type="entry name" value="SDR_fam"/>
</dbReference>
<protein>
    <recommendedName>
        <fullName evidence="5">Estradiol 17-beta-dehydrogenase 2</fullName>
    </recommendedName>
</protein>
<keyword evidence="1" id="KW-0560">Oxidoreductase</keyword>
<dbReference type="EMBL" id="JAHYIQ010000004">
    <property type="protein sequence ID" value="KAK1133037.1"/>
    <property type="molecule type" value="Genomic_DNA"/>
</dbReference>
<dbReference type="Pfam" id="PF00106">
    <property type="entry name" value="adh_short"/>
    <property type="match status" value="1"/>
</dbReference>
<dbReference type="PRINTS" id="PR00081">
    <property type="entry name" value="GDHRDH"/>
</dbReference>
<organism evidence="3 4">
    <name type="scientific">Melipona bicolor</name>
    <dbReference type="NCBI Taxonomy" id="60889"/>
    <lineage>
        <taxon>Eukaryota</taxon>
        <taxon>Metazoa</taxon>
        <taxon>Ecdysozoa</taxon>
        <taxon>Arthropoda</taxon>
        <taxon>Hexapoda</taxon>
        <taxon>Insecta</taxon>
        <taxon>Pterygota</taxon>
        <taxon>Neoptera</taxon>
        <taxon>Endopterygota</taxon>
        <taxon>Hymenoptera</taxon>
        <taxon>Apocrita</taxon>
        <taxon>Aculeata</taxon>
        <taxon>Apoidea</taxon>
        <taxon>Anthophila</taxon>
        <taxon>Apidae</taxon>
        <taxon>Melipona</taxon>
    </lineage>
</organism>
<dbReference type="PANTHER" id="PTHR43313">
    <property type="entry name" value="SHORT-CHAIN DEHYDROGENASE/REDUCTASE FAMILY 9C"/>
    <property type="match status" value="1"/>
</dbReference>
<dbReference type="GO" id="GO:0016491">
    <property type="term" value="F:oxidoreductase activity"/>
    <property type="evidence" value="ECO:0007669"/>
    <property type="project" value="UniProtKB-KW"/>
</dbReference>
<dbReference type="Gene3D" id="3.40.50.720">
    <property type="entry name" value="NAD(P)-binding Rossmann-like Domain"/>
    <property type="match status" value="1"/>
</dbReference>
<feature type="region of interest" description="Disordered" evidence="2">
    <location>
        <begin position="343"/>
        <end position="367"/>
    </location>
</feature>
<evidence type="ECO:0000313" key="4">
    <source>
        <dbReference type="Proteomes" id="UP001177670"/>
    </source>
</evidence>
<dbReference type="InterPro" id="IPR036291">
    <property type="entry name" value="NAD(P)-bd_dom_sf"/>
</dbReference>
<name>A0AA40KUA1_9HYME</name>
<sequence>MLVADVMTSIGLYYLWNKGYKQYIPLASLCSIGASYLYCCLRSRDKISSNDLIVITGCSSGLGYTLALHCRELGATVIAGVLQIGSPGAKRLLSEGIFVYPVDIRVIKSVENFRDFIQTVLTERNLTLRCLINNAAVMVFGEFEWQTYEQLRNQMEVNLLGTMRVTKELMPLIRAHFSRIIVISSHCKIQPIPGVAAYSGTKAALSAWATAIRIELKKYGVKVVCFIPGSFTTESNILARQRTHFKKMEKSMSSEMKTFYGDYFARYSEYFSSMARCGNLEKLQDSGIYEAFEGALLDKYPSAVYMNEPWRYKIYHTMFRITPTYLRDRLVEKFVQSPSWTKQDVAEQDVAEQGVAEQGVATSSTNE</sequence>